<dbReference type="PANTHER" id="PTHR43420:SF12">
    <property type="entry name" value="N-ACETYLTRANSFERASE DOMAIN-CONTAINING PROTEIN"/>
    <property type="match status" value="1"/>
</dbReference>
<evidence type="ECO:0000259" key="3">
    <source>
        <dbReference type="PROSITE" id="PS51186"/>
    </source>
</evidence>
<keyword evidence="1 4" id="KW-0808">Transferase</keyword>
<dbReference type="PATRIC" id="fig|455.5.peg.459"/>
<evidence type="ECO:0000256" key="1">
    <source>
        <dbReference type="ARBA" id="ARBA00022679"/>
    </source>
</evidence>
<dbReference type="AlphaFoldDB" id="A0A0W0UTY6"/>
<protein>
    <submittedName>
        <fullName evidence="4">GNAT family acetyltransferase</fullName>
    </submittedName>
</protein>
<dbReference type="SUPFAM" id="SSF55729">
    <property type="entry name" value="Acyl-CoA N-acyltransferases (Nat)"/>
    <property type="match status" value="1"/>
</dbReference>
<dbReference type="Proteomes" id="UP000054715">
    <property type="component" value="Unassembled WGS sequence"/>
</dbReference>
<dbReference type="InterPro" id="IPR016181">
    <property type="entry name" value="Acyl_CoA_acyltransferase"/>
</dbReference>
<dbReference type="EMBL" id="LNYG01000008">
    <property type="protein sequence ID" value="KTD11239.1"/>
    <property type="molecule type" value="Genomic_DNA"/>
</dbReference>
<dbReference type="InterPro" id="IPR050680">
    <property type="entry name" value="YpeA/RimI_acetyltransf"/>
</dbReference>
<sequence>MTSELIKYFYECEDYFFRAISKESFNYSHQTRIYITAVPVASLNVVVIPHPIKDLGLFLNNINQFFMGKSLPWAAAFSLCDPIHALENGLESIHFAESENATSMCIPLNQIPPFHSNEALLIKATDTKLADWRTPLIEAFQSTVELTALYQKTHEHALVKKSQLHHLTLYLNEKPISSLTLSLQGKLARIDDFGTLPAHQRKGYGSYLLNFALDKLKKLGVEYCFLEAAESSLSLYEKLGFKILFKRKYLWDFYN</sequence>
<feature type="domain" description="N-acetyltransferase" evidence="3">
    <location>
        <begin position="119"/>
        <end position="255"/>
    </location>
</feature>
<evidence type="ECO:0000313" key="5">
    <source>
        <dbReference type="Proteomes" id="UP000054715"/>
    </source>
</evidence>
<keyword evidence="2" id="KW-0012">Acyltransferase</keyword>
<dbReference type="GO" id="GO:0016747">
    <property type="term" value="F:acyltransferase activity, transferring groups other than amino-acyl groups"/>
    <property type="evidence" value="ECO:0007669"/>
    <property type="project" value="InterPro"/>
</dbReference>
<dbReference type="STRING" id="455.Ljam_0433"/>
<dbReference type="PROSITE" id="PS51186">
    <property type="entry name" value="GNAT"/>
    <property type="match status" value="1"/>
</dbReference>
<dbReference type="CDD" id="cd04301">
    <property type="entry name" value="NAT_SF"/>
    <property type="match status" value="1"/>
</dbReference>
<comment type="caution">
    <text evidence="4">The sequence shown here is derived from an EMBL/GenBank/DDBJ whole genome shotgun (WGS) entry which is preliminary data.</text>
</comment>
<evidence type="ECO:0000256" key="2">
    <source>
        <dbReference type="ARBA" id="ARBA00023315"/>
    </source>
</evidence>
<organism evidence="4 5">
    <name type="scientific">Legionella jamestowniensis</name>
    <dbReference type="NCBI Taxonomy" id="455"/>
    <lineage>
        <taxon>Bacteria</taxon>
        <taxon>Pseudomonadati</taxon>
        <taxon>Pseudomonadota</taxon>
        <taxon>Gammaproteobacteria</taxon>
        <taxon>Legionellales</taxon>
        <taxon>Legionellaceae</taxon>
        <taxon>Legionella</taxon>
    </lineage>
</organism>
<dbReference type="PANTHER" id="PTHR43420">
    <property type="entry name" value="ACETYLTRANSFERASE"/>
    <property type="match status" value="1"/>
</dbReference>
<dbReference type="OrthoDB" id="5637934at2"/>
<gene>
    <name evidence="4" type="ORF">Ljam_0433</name>
</gene>
<evidence type="ECO:0000313" key="4">
    <source>
        <dbReference type="EMBL" id="KTD11239.1"/>
    </source>
</evidence>
<dbReference type="Pfam" id="PF00583">
    <property type="entry name" value="Acetyltransf_1"/>
    <property type="match status" value="1"/>
</dbReference>
<dbReference type="InterPro" id="IPR000182">
    <property type="entry name" value="GNAT_dom"/>
</dbReference>
<dbReference type="Gene3D" id="3.40.630.30">
    <property type="match status" value="1"/>
</dbReference>
<reference evidence="4 5" key="1">
    <citation type="submission" date="2015-11" db="EMBL/GenBank/DDBJ databases">
        <title>Genomic analysis of 38 Legionella species identifies large and diverse effector repertoires.</title>
        <authorList>
            <person name="Burstein D."/>
            <person name="Amaro F."/>
            <person name="Zusman T."/>
            <person name="Lifshitz Z."/>
            <person name="Cohen O."/>
            <person name="Gilbert J.A."/>
            <person name="Pupko T."/>
            <person name="Shuman H.A."/>
            <person name="Segal G."/>
        </authorList>
    </citation>
    <scope>NUCLEOTIDE SEQUENCE [LARGE SCALE GENOMIC DNA]</scope>
    <source>
        <strain evidence="4 5">JA-26-G1-E2</strain>
    </source>
</reference>
<name>A0A0W0UTY6_9GAMM</name>
<accession>A0A0W0UTY6</accession>
<proteinExistence type="predicted"/>
<dbReference type="RefSeq" id="WP_074881672.1">
    <property type="nucleotide sequence ID" value="NZ_CAAAJF010000004.1"/>
</dbReference>